<dbReference type="InterPro" id="IPR051043">
    <property type="entry name" value="Sulfatase_Mod_Factor_Kinase"/>
</dbReference>
<dbReference type="GO" id="GO:0120147">
    <property type="term" value="F:formylglycine-generating oxidase activity"/>
    <property type="evidence" value="ECO:0007669"/>
    <property type="project" value="TreeGrafter"/>
</dbReference>
<dbReference type="Gene3D" id="3.90.1580.10">
    <property type="entry name" value="paralog of FGE (formylglycine-generating enzyme)"/>
    <property type="match status" value="1"/>
</dbReference>
<comment type="caution">
    <text evidence="2">The sequence shown here is derived from an EMBL/GenBank/DDBJ whole genome shotgun (WGS) entry which is preliminary data.</text>
</comment>
<evidence type="ECO:0000313" key="2">
    <source>
        <dbReference type="EMBL" id="NKM47560.1"/>
    </source>
</evidence>
<dbReference type="EMBL" id="WIEZ01000012">
    <property type="protein sequence ID" value="NKM47560.1"/>
    <property type="molecule type" value="Genomic_DNA"/>
</dbReference>
<evidence type="ECO:0000313" key="3">
    <source>
        <dbReference type="Proteomes" id="UP000662259"/>
    </source>
</evidence>
<sequence>MAFPANPATYLMLTYLIVSESSAFASDRVTLNGFAIDRSEVSIADFADFADDRNFRTEAERAGGGHEWGSGWERRPGWTFRTPFGNAPDNMTEPAVHVSWPEARDYCASAGGRLPTRAEWELAAYHEHGGGENFLVDRTYPYPTGETPDGANINENDPWPRHAPARATRAGVNGLYDMGGNVWEWLSEREGANALTAGGSWWYGPDKMRRQAMQWKPADFYVVYIGFRCAYDLAR</sequence>
<dbReference type="AlphaFoldDB" id="A0A4V2LES1"/>
<dbReference type="PANTHER" id="PTHR23150">
    <property type="entry name" value="SULFATASE MODIFYING FACTOR 1, 2"/>
    <property type="match status" value="1"/>
</dbReference>
<dbReference type="InterPro" id="IPR016187">
    <property type="entry name" value="CTDL_fold"/>
</dbReference>
<organism evidence="2 3">
    <name type="scientific">Rhizobium leguminosarum bv. viciae</name>
    <dbReference type="NCBI Taxonomy" id="387"/>
    <lineage>
        <taxon>Bacteria</taxon>
        <taxon>Pseudomonadati</taxon>
        <taxon>Pseudomonadota</taxon>
        <taxon>Alphaproteobacteria</taxon>
        <taxon>Hyphomicrobiales</taxon>
        <taxon>Rhizobiaceae</taxon>
        <taxon>Rhizobium/Agrobacterium group</taxon>
        <taxon>Rhizobium</taxon>
    </lineage>
</organism>
<feature type="domain" description="Sulfatase-modifying factor enzyme-like" evidence="1">
    <location>
        <begin position="27"/>
        <end position="230"/>
    </location>
</feature>
<dbReference type="Proteomes" id="UP000662259">
    <property type="component" value="Unassembled WGS sequence"/>
</dbReference>
<protein>
    <submittedName>
        <fullName evidence="2">SUMF1/EgtB/PvdO family nonheme iron enzyme</fullName>
    </submittedName>
</protein>
<proteinExistence type="predicted"/>
<evidence type="ECO:0000259" key="1">
    <source>
        <dbReference type="Pfam" id="PF03781"/>
    </source>
</evidence>
<reference evidence="2" key="1">
    <citation type="submission" date="2019-10" db="EMBL/GenBank/DDBJ databases">
        <title>Rhizobium leguminosarum symbiovar viciae collection.</title>
        <authorList>
            <person name="Boivin S."/>
            <person name="Lepetit M."/>
        </authorList>
    </citation>
    <scope>NUCLEOTIDE SEQUENCE</scope>
    <source>
        <strain evidence="2">L143</strain>
    </source>
</reference>
<dbReference type="RefSeq" id="WP_080635832.1">
    <property type="nucleotide sequence ID" value="NZ_SJMK01000002.1"/>
</dbReference>
<name>A0A4V2LES1_RHILV</name>
<dbReference type="Pfam" id="PF03781">
    <property type="entry name" value="FGE-sulfatase"/>
    <property type="match status" value="1"/>
</dbReference>
<dbReference type="SUPFAM" id="SSF56436">
    <property type="entry name" value="C-type lectin-like"/>
    <property type="match status" value="1"/>
</dbReference>
<dbReference type="PANTHER" id="PTHR23150:SF19">
    <property type="entry name" value="FORMYLGLYCINE-GENERATING ENZYME"/>
    <property type="match status" value="1"/>
</dbReference>
<accession>A0A4V2LES1</accession>
<dbReference type="InterPro" id="IPR042095">
    <property type="entry name" value="SUMF_sf"/>
</dbReference>
<gene>
    <name evidence="2" type="ORF">GFL91_21815</name>
</gene>
<dbReference type="InterPro" id="IPR005532">
    <property type="entry name" value="SUMF_dom"/>
</dbReference>